<organism evidence="1 2">
    <name type="scientific">Salinigranum rubrum</name>
    <dbReference type="NCBI Taxonomy" id="755307"/>
    <lineage>
        <taxon>Archaea</taxon>
        <taxon>Methanobacteriati</taxon>
        <taxon>Methanobacteriota</taxon>
        <taxon>Stenosarchaea group</taxon>
        <taxon>Halobacteria</taxon>
        <taxon>Halobacteriales</taxon>
        <taxon>Haloferacaceae</taxon>
        <taxon>Salinigranum</taxon>
    </lineage>
</organism>
<dbReference type="RefSeq" id="WP_103426072.1">
    <property type="nucleotide sequence ID" value="NZ_CP026309.1"/>
</dbReference>
<evidence type="ECO:0008006" key="3">
    <source>
        <dbReference type="Google" id="ProtNLM"/>
    </source>
</evidence>
<dbReference type="Pfam" id="PF02680">
    <property type="entry name" value="DUF211"/>
    <property type="match status" value="1"/>
</dbReference>
<reference evidence="1 2" key="1">
    <citation type="submission" date="2018-01" db="EMBL/GenBank/DDBJ databases">
        <title>Complete genome sequence of Salinigranum rubrum GX10T, an extremely halophilic archaeon isolated from a marine solar saltern.</title>
        <authorList>
            <person name="Han S."/>
        </authorList>
    </citation>
    <scope>NUCLEOTIDE SEQUENCE [LARGE SCALE GENOMIC DNA]</scope>
    <source>
        <strain evidence="1 2">GX10</strain>
    </source>
</reference>
<dbReference type="PANTHER" id="PTHR42240">
    <property type="entry name" value="DUF211 DOMAIN-CONTAINING PROTEIN"/>
    <property type="match status" value="1"/>
</dbReference>
<sequence length="100" mass="10931">MASIRRLVLDVLKPVEVATVSFARELSDLDGVDATAVRLVETDREVQNVTLVVEGEAVDFERVEACIESLGGTLHSVDEVVCGEFVPEEHVAHADATWLR</sequence>
<protein>
    <recommendedName>
        <fullName evidence="3">DUF211 domain-containing protein</fullName>
    </recommendedName>
</protein>
<dbReference type="GeneID" id="35592951"/>
<gene>
    <name evidence="1" type="ORF">C2R22_12630</name>
</gene>
<dbReference type="InterPro" id="IPR003831">
    <property type="entry name" value="DUF211"/>
</dbReference>
<proteinExistence type="predicted"/>
<name>A0A2I8VKC3_9EURY</name>
<evidence type="ECO:0000313" key="1">
    <source>
        <dbReference type="EMBL" id="AUV82383.1"/>
    </source>
</evidence>
<dbReference type="KEGG" id="srub:C2R22_12630"/>
<accession>A0A2I8VKC3</accession>
<dbReference type="PANTHER" id="PTHR42240:SF1">
    <property type="entry name" value="DUF211 DOMAIN-CONTAINING PROTEIN"/>
    <property type="match status" value="1"/>
</dbReference>
<dbReference type="InterPro" id="IPR023129">
    <property type="entry name" value="MTH889-like_dom_sf"/>
</dbReference>
<keyword evidence="2" id="KW-1185">Reference proteome</keyword>
<dbReference type="EMBL" id="CP026309">
    <property type="protein sequence ID" value="AUV82383.1"/>
    <property type="molecule type" value="Genomic_DNA"/>
</dbReference>
<dbReference type="Gene3D" id="3.30.70.1340">
    <property type="entry name" value="MTH889-like domain"/>
    <property type="match status" value="1"/>
</dbReference>
<evidence type="ECO:0000313" key="2">
    <source>
        <dbReference type="Proteomes" id="UP000236584"/>
    </source>
</evidence>
<dbReference type="AlphaFoldDB" id="A0A2I8VKC3"/>
<dbReference type="Proteomes" id="UP000236584">
    <property type="component" value="Chromosome"/>
</dbReference>
<dbReference type="SUPFAM" id="SSF160363">
    <property type="entry name" value="MTH889-like"/>
    <property type="match status" value="1"/>
</dbReference>
<dbReference type="OrthoDB" id="201945at2157"/>